<protein>
    <submittedName>
        <fullName evidence="2">Uncharacterized protein</fullName>
    </submittedName>
</protein>
<dbReference type="Proteomes" id="UP001381693">
    <property type="component" value="Unassembled WGS sequence"/>
</dbReference>
<feature type="compositionally biased region" description="Basic residues" evidence="1">
    <location>
        <begin position="172"/>
        <end position="183"/>
    </location>
</feature>
<organism evidence="2 3">
    <name type="scientific">Halocaridina rubra</name>
    <name type="common">Hawaiian red shrimp</name>
    <dbReference type="NCBI Taxonomy" id="373956"/>
    <lineage>
        <taxon>Eukaryota</taxon>
        <taxon>Metazoa</taxon>
        <taxon>Ecdysozoa</taxon>
        <taxon>Arthropoda</taxon>
        <taxon>Crustacea</taxon>
        <taxon>Multicrustacea</taxon>
        <taxon>Malacostraca</taxon>
        <taxon>Eumalacostraca</taxon>
        <taxon>Eucarida</taxon>
        <taxon>Decapoda</taxon>
        <taxon>Pleocyemata</taxon>
        <taxon>Caridea</taxon>
        <taxon>Atyoidea</taxon>
        <taxon>Atyidae</taxon>
        <taxon>Halocaridina</taxon>
    </lineage>
</organism>
<feature type="region of interest" description="Disordered" evidence="1">
    <location>
        <begin position="32"/>
        <end position="62"/>
    </location>
</feature>
<accession>A0AAN8WMG0</accession>
<sequence length="183" mass="19260">MPTSTTPAQPIALIPQPFAHPPRAFSTDSYPHGGGGQRLARGWARPHGPSDHTRVDSGGGGGPMLLLPGPRPGLWPRWEHRAARCGAMGFGDVGVWNMVEIGSVGTPLPPPTIRSQPGSVTSEHPENITPCATFLPNSILFVLFLGHLPISASTCLLALHQRQGTGGGRGRVWPRGRKGKGLG</sequence>
<feature type="region of interest" description="Disordered" evidence="1">
    <location>
        <begin position="163"/>
        <end position="183"/>
    </location>
</feature>
<dbReference type="EMBL" id="JAXCGZ010017112">
    <property type="protein sequence ID" value="KAK7068820.1"/>
    <property type="molecule type" value="Genomic_DNA"/>
</dbReference>
<gene>
    <name evidence="2" type="ORF">SK128_026479</name>
</gene>
<evidence type="ECO:0000313" key="2">
    <source>
        <dbReference type="EMBL" id="KAK7068820.1"/>
    </source>
</evidence>
<comment type="caution">
    <text evidence="2">The sequence shown here is derived from an EMBL/GenBank/DDBJ whole genome shotgun (WGS) entry which is preliminary data.</text>
</comment>
<keyword evidence="3" id="KW-1185">Reference proteome</keyword>
<name>A0AAN8WMG0_HALRR</name>
<evidence type="ECO:0000256" key="1">
    <source>
        <dbReference type="SAM" id="MobiDB-lite"/>
    </source>
</evidence>
<evidence type="ECO:0000313" key="3">
    <source>
        <dbReference type="Proteomes" id="UP001381693"/>
    </source>
</evidence>
<dbReference type="AlphaFoldDB" id="A0AAN8WMG0"/>
<reference evidence="2 3" key="1">
    <citation type="submission" date="2023-11" db="EMBL/GenBank/DDBJ databases">
        <title>Halocaridina rubra genome assembly.</title>
        <authorList>
            <person name="Smith C."/>
        </authorList>
    </citation>
    <scope>NUCLEOTIDE SEQUENCE [LARGE SCALE GENOMIC DNA]</scope>
    <source>
        <strain evidence="2">EP-1</strain>
        <tissue evidence="2">Whole</tissue>
    </source>
</reference>
<proteinExistence type="predicted"/>